<protein>
    <submittedName>
        <fullName evidence="2">Uncharacterized protein</fullName>
    </submittedName>
</protein>
<evidence type="ECO:0000313" key="3">
    <source>
        <dbReference type="Proteomes" id="UP000283063"/>
    </source>
</evidence>
<dbReference type="Proteomes" id="UP000283063">
    <property type="component" value="Chromosome"/>
</dbReference>
<accession>A0A3T0MYX6</accession>
<dbReference type="KEGG" id="sedi:EBB79_03005"/>
<evidence type="ECO:0000256" key="1">
    <source>
        <dbReference type="SAM" id="MobiDB-lite"/>
    </source>
</evidence>
<sequence>MATKGDADYFLFIERGLRTLEPAFYLLSSAQAKAAHKDYSGSGNCLPNRVRATVDVNDFSILTGEPPEPIFAPEPRPVISQPKPKYETSDLRRTIAQKAEFNGSRPRANCHITPPFRDFP</sequence>
<dbReference type="AlphaFoldDB" id="A0A3T0MYX6"/>
<keyword evidence="3" id="KW-1185">Reference proteome</keyword>
<evidence type="ECO:0000313" key="2">
    <source>
        <dbReference type="EMBL" id="AZV76965.1"/>
    </source>
</evidence>
<feature type="compositionally biased region" description="Pro residues" evidence="1">
    <location>
        <begin position="66"/>
        <end position="76"/>
    </location>
</feature>
<gene>
    <name evidence="2" type="ORF">EBB79_03005</name>
</gene>
<organism evidence="2 3">
    <name type="scientific">Parasedimentitalea marina</name>
    <dbReference type="NCBI Taxonomy" id="2483033"/>
    <lineage>
        <taxon>Bacteria</taxon>
        <taxon>Pseudomonadati</taxon>
        <taxon>Pseudomonadota</taxon>
        <taxon>Alphaproteobacteria</taxon>
        <taxon>Rhodobacterales</taxon>
        <taxon>Paracoccaceae</taxon>
        <taxon>Parasedimentitalea</taxon>
    </lineage>
</organism>
<dbReference type="EMBL" id="CP033219">
    <property type="protein sequence ID" value="AZV76965.1"/>
    <property type="molecule type" value="Genomic_DNA"/>
</dbReference>
<feature type="region of interest" description="Disordered" evidence="1">
    <location>
        <begin position="65"/>
        <end position="88"/>
    </location>
</feature>
<name>A0A3T0MYX6_9RHOB</name>
<reference evidence="2 3" key="1">
    <citation type="submission" date="2018-10" db="EMBL/GenBank/DDBJ databases">
        <title>Parasedimentitalea marina sp. nov., a psychrophilic bacterium isolated from deep seawater of the New Britain Trench.</title>
        <authorList>
            <person name="Cao J."/>
        </authorList>
    </citation>
    <scope>NUCLEOTIDE SEQUENCE [LARGE SCALE GENOMIC DNA]</scope>
    <source>
        <strain evidence="2 3">W43</strain>
    </source>
</reference>
<proteinExistence type="predicted"/>